<name>A0ACC0Y741_9ROSI</name>
<evidence type="ECO:0000313" key="1">
    <source>
        <dbReference type="EMBL" id="KAJ0031126.1"/>
    </source>
</evidence>
<accession>A0ACC0Y741</accession>
<gene>
    <name evidence="1" type="ORF">Pint_13693</name>
</gene>
<dbReference type="Proteomes" id="UP001163603">
    <property type="component" value="Chromosome 8"/>
</dbReference>
<protein>
    <submittedName>
        <fullName evidence="1">Uncharacterized protein</fullName>
    </submittedName>
</protein>
<dbReference type="EMBL" id="CM047743">
    <property type="protein sequence ID" value="KAJ0031126.1"/>
    <property type="molecule type" value="Genomic_DNA"/>
</dbReference>
<organism evidence="1 2">
    <name type="scientific">Pistacia integerrima</name>
    <dbReference type="NCBI Taxonomy" id="434235"/>
    <lineage>
        <taxon>Eukaryota</taxon>
        <taxon>Viridiplantae</taxon>
        <taxon>Streptophyta</taxon>
        <taxon>Embryophyta</taxon>
        <taxon>Tracheophyta</taxon>
        <taxon>Spermatophyta</taxon>
        <taxon>Magnoliopsida</taxon>
        <taxon>eudicotyledons</taxon>
        <taxon>Gunneridae</taxon>
        <taxon>Pentapetalae</taxon>
        <taxon>rosids</taxon>
        <taxon>malvids</taxon>
        <taxon>Sapindales</taxon>
        <taxon>Anacardiaceae</taxon>
        <taxon>Pistacia</taxon>
    </lineage>
</organism>
<reference evidence="2" key="1">
    <citation type="journal article" date="2023" name="G3 (Bethesda)">
        <title>Genome assembly and association tests identify interacting loci associated with vigor, precocity, and sex in interspecific pistachio rootstocks.</title>
        <authorList>
            <person name="Palmer W."/>
            <person name="Jacygrad E."/>
            <person name="Sagayaradj S."/>
            <person name="Cavanaugh K."/>
            <person name="Han R."/>
            <person name="Bertier L."/>
            <person name="Beede B."/>
            <person name="Kafkas S."/>
            <person name="Golino D."/>
            <person name="Preece J."/>
            <person name="Michelmore R."/>
        </authorList>
    </citation>
    <scope>NUCLEOTIDE SEQUENCE [LARGE SCALE GENOMIC DNA]</scope>
</reference>
<proteinExistence type="predicted"/>
<comment type="caution">
    <text evidence="1">The sequence shown here is derived from an EMBL/GenBank/DDBJ whole genome shotgun (WGS) entry which is preliminary data.</text>
</comment>
<evidence type="ECO:0000313" key="2">
    <source>
        <dbReference type="Proteomes" id="UP001163603"/>
    </source>
</evidence>
<keyword evidence="2" id="KW-1185">Reference proteome</keyword>
<sequence>MHIAHDSSFFNFGCHDDAKVEAVSYNDNNMCMTSLETDPSGQFDEPTIKCWNTNFLEDNATMNLESLAFLLNPEEWP</sequence>